<dbReference type="Pfam" id="PF02590">
    <property type="entry name" value="SPOUT_MTase"/>
    <property type="match status" value="1"/>
</dbReference>
<name>A0A6N6M1T3_9FLAO</name>
<keyword evidence="2 5" id="KW-0808">Transferase</keyword>
<evidence type="ECO:0000256" key="1">
    <source>
        <dbReference type="ARBA" id="ARBA00022603"/>
    </source>
</evidence>
<evidence type="ECO:0000256" key="4">
    <source>
        <dbReference type="ARBA" id="ARBA00038303"/>
    </source>
</evidence>
<dbReference type="EC" id="2.1.1.177" evidence="5"/>
<evidence type="ECO:0000313" key="6">
    <source>
        <dbReference type="EMBL" id="KAB1062673.1"/>
    </source>
</evidence>
<dbReference type="PIRSF" id="PIRSF004505">
    <property type="entry name" value="MT_bac"/>
    <property type="match status" value="1"/>
</dbReference>
<dbReference type="EMBL" id="WACR01000011">
    <property type="protein sequence ID" value="KAB1062673.1"/>
    <property type="molecule type" value="Genomic_DNA"/>
</dbReference>
<dbReference type="PANTHER" id="PTHR33603">
    <property type="entry name" value="METHYLTRANSFERASE"/>
    <property type="match status" value="1"/>
</dbReference>
<dbReference type="GO" id="GO:0070038">
    <property type="term" value="F:rRNA (pseudouridine-N3-)-methyltransferase activity"/>
    <property type="evidence" value="ECO:0007669"/>
    <property type="project" value="UniProtKB-UniRule"/>
</dbReference>
<dbReference type="NCBIfam" id="NF000990">
    <property type="entry name" value="PRK00103.2-4"/>
    <property type="match status" value="1"/>
</dbReference>
<feature type="binding site" evidence="5">
    <location>
        <begin position="124"/>
        <end position="129"/>
    </location>
    <ligand>
        <name>S-adenosyl-L-methionine</name>
        <dbReference type="ChEBI" id="CHEBI:59789"/>
    </ligand>
</feature>
<keyword evidence="7" id="KW-1185">Reference proteome</keyword>
<comment type="function">
    <text evidence="5">Specifically methylates the pseudouridine at position 1915 (m3Psi1915) in 23S rRNA.</text>
</comment>
<dbReference type="CDD" id="cd18081">
    <property type="entry name" value="RlmH-like"/>
    <property type="match status" value="1"/>
</dbReference>
<dbReference type="Proteomes" id="UP000435357">
    <property type="component" value="Unassembled WGS sequence"/>
</dbReference>
<dbReference type="Gene3D" id="3.40.1280.10">
    <property type="match status" value="1"/>
</dbReference>
<comment type="subunit">
    <text evidence="5">Homodimer.</text>
</comment>
<dbReference type="SUPFAM" id="SSF75217">
    <property type="entry name" value="alpha/beta knot"/>
    <property type="match status" value="1"/>
</dbReference>
<keyword evidence="5" id="KW-0698">rRNA processing</keyword>
<proteinExistence type="inferred from homology"/>
<organism evidence="6 7">
    <name type="scientific">Salibacter halophilus</name>
    <dbReference type="NCBI Taxonomy" id="1803916"/>
    <lineage>
        <taxon>Bacteria</taxon>
        <taxon>Pseudomonadati</taxon>
        <taxon>Bacteroidota</taxon>
        <taxon>Flavobacteriia</taxon>
        <taxon>Flavobacteriales</taxon>
        <taxon>Salibacteraceae</taxon>
        <taxon>Salibacter</taxon>
    </lineage>
</organism>
<dbReference type="PANTHER" id="PTHR33603:SF1">
    <property type="entry name" value="RIBOSOMAL RNA LARGE SUBUNIT METHYLTRANSFERASE H"/>
    <property type="match status" value="1"/>
</dbReference>
<dbReference type="InterPro" id="IPR003742">
    <property type="entry name" value="RlmH-like"/>
</dbReference>
<comment type="subcellular location">
    <subcellularLocation>
        <location evidence="5">Cytoplasm</location>
    </subcellularLocation>
</comment>
<evidence type="ECO:0000256" key="5">
    <source>
        <dbReference type="HAMAP-Rule" id="MF_00658"/>
    </source>
</evidence>
<dbReference type="InterPro" id="IPR029028">
    <property type="entry name" value="Alpha/beta_knot_MTases"/>
</dbReference>
<comment type="catalytic activity">
    <reaction evidence="5">
        <text>pseudouridine(1915) in 23S rRNA + S-adenosyl-L-methionine = N(3)-methylpseudouridine(1915) in 23S rRNA + S-adenosyl-L-homocysteine + H(+)</text>
        <dbReference type="Rhea" id="RHEA:42752"/>
        <dbReference type="Rhea" id="RHEA-COMP:10221"/>
        <dbReference type="Rhea" id="RHEA-COMP:10222"/>
        <dbReference type="ChEBI" id="CHEBI:15378"/>
        <dbReference type="ChEBI" id="CHEBI:57856"/>
        <dbReference type="ChEBI" id="CHEBI:59789"/>
        <dbReference type="ChEBI" id="CHEBI:65314"/>
        <dbReference type="ChEBI" id="CHEBI:74486"/>
        <dbReference type="EC" id="2.1.1.177"/>
    </reaction>
</comment>
<keyword evidence="1 5" id="KW-0489">Methyltransferase</keyword>
<sequence length="157" mass="18393">MRIKILAIGKTRSNYLNEGIDLFLKRLQHYVNVELKNIPDVKGVKNLSTDQQKEKEGEFILKELSTSDRVYLLDEKGKEYTSKKFARFIEKQQVAGYKQIVFLVGGPYGFSQSVYQRADGKIQLSSMTFSHEMVRLFFVEQLYRAYTILNNEPYHHE</sequence>
<feature type="binding site" evidence="5">
    <location>
        <position position="73"/>
    </location>
    <ligand>
        <name>S-adenosyl-L-methionine</name>
        <dbReference type="ChEBI" id="CHEBI:59789"/>
    </ligand>
</feature>
<accession>A0A6N6M1T3</accession>
<reference evidence="6 7" key="1">
    <citation type="submission" date="2019-09" db="EMBL/GenBank/DDBJ databases">
        <title>Genomes of Cryomorphaceae.</title>
        <authorList>
            <person name="Bowman J.P."/>
        </authorList>
    </citation>
    <scope>NUCLEOTIDE SEQUENCE [LARGE SCALE GENOMIC DNA]</scope>
    <source>
        <strain evidence="6 7">KCTC 52047</strain>
    </source>
</reference>
<keyword evidence="3 5" id="KW-0949">S-adenosyl-L-methionine</keyword>
<evidence type="ECO:0000256" key="3">
    <source>
        <dbReference type="ARBA" id="ARBA00022691"/>
    </source>
</evidence>
<comment type="similarity">
    <text evidence="4 5">Belongs to the RNA methyltransferase RlmH family.</text>
</comment>
<dbReference type="GO" id="GO:0005737">
    <property type="term" value="C:cytoplasm"/>
    <property type="evidence" value="ECO:0007669"/>
    <property type="project" value="UniProtKB-SubCell"/>
</dbReference>
<feature type="binding site" evidence="5">
    <location>
        <position position="105"/>
    </location>
    <ligand>
        <name>S-adenosyl-L-methionine</name>
        <dbReference type="ChEBI" id="CHEBI:59789"/>
    </ligand>
</feature>
<gene>
    <name evidence="5 6" type="primary">rlmH</name>
    <name evidence="6" type="ORF">F3059_12055</name>
</gene>
<dbReference type="InterPro" id="IPR029026">
    <property type="entry name" value="tRNA_m1G_MTases_N"/>
</dbReference>
<dbReference type="OrthoDB" id="9806643at2"/>
<dbReference type="AlphaFoldDB" id="A0A6N6M1T3"/>
<protein>
    <recommendedName>
        <fullName evidence="5">Ribosomal RNA large subunit methyltransferase H</fullName>
        <ecNumber evidence="5">2.1.1.177</ecNumber>
    </recommendedName>
    <alternativeName>
        <fullName evidence="5">23S rRNA (pseudouridine1915-N3)-methyltransferase</fullName>
    </alternativeName>
    <alternativeName>
        <fullName evidence="5">23S rRNA m3Psi1915 methyltransferase</fullName>
    </alternativeName>
    <alternativeName>
        <fullName evidence="5">rRNA (pseudouridine-N3-)-methyltransferase RlmH</fullName>
    </alternativeName>
</protein>
<evidence type="ECO:0000256" key="2">
    <source>
        <dbReference type="ARBA" id="ARBA00022679"/>
    </source>
</evidence>
<keyword evidence="5" id="KW-0963">Cytoplasm</keyword>
<dbReference type="RefSeq" id="WP_151169615.1">
    <property type="nucleotide sequence ID" value="NZ_WACR01000011.1"/>
</dbReference>
<comment type="caution">
    <text evidence="6">The sequence shown here is derived from an EMBL/GenBank/DDBJ whole genome shotgun (WGS) entry which is preliminary data.</text>
</comment>
<dbReference type="HAMAP" id="MF_00658">
    <property type="entry name" value="23SrRNA_methyltr_H"/>
    <property type="match status" value="1"/>
</dbReference>
<evidence type="ECO:0000313" key="7">
    <source>
        <dbReference type="Proteomes" id="UP000435357"/>
    </source>
</evidence>